<evidence type="ECO:0000256" key="1">
    <source>
        <dbReference type="ARBA" id="ARBA00010923"/>
    </source>
</evidence>
<keyword evidence="6" id="KW-1185">Reference proteome</keyword>
<name>A0A418Y0I0_9GAMM</name>
<evidence type="ECO:0000313" key="6">
    <source>
        <dbReference type="Proteomes" id="UP000283734"/>
    </source>
</evidence>
<dbReference type="Gene3D" id="1.10.287.1120">
    <property type="entry name" value="Bipartite methylase S protein"/>
    <property type="match status" value="1"/>
</dbReference>
<keyword evidence="5" id="KW-0378">Hydrolase</keyword>
<dbReference type="Gene3D" id="3.90.220.20">
    <property type="entry name" value="DNA methylase specificity domains"/>
    <property type="match status" value="2"/>
</dbReference>
<comment type="similarity">
    <text evidence="1">Belongs to the type-I restriction system S methylase family.</text>
</comment>
<dbReference type="SUPFAM" id="SSF116734">
    <property type="entry name" value="DNA methylase specificity domain"/>
    <property type="match status" value="2"/>
</dbReference>
<keyword evidence="2" id="KW-0680">Restriction system</keyword>
<dbReference type="EMBL" id="QYYA01000002">
    <property type="protein sequence ID" value="RJG18794.1"/>
    <property type="molecule type" value="Genomic_DNA"/>
</dbReference>
<dbReference type="GO" id="GO:0004519">
    <property type="term" value="F:endonuclease activity"/>
    <property type="evidence" value="ECO:0007669"/>
    <property type="project" value="UniProtKB-KW"/>
</dbReference>
<accession>A0A418Y0I0</accession>
<dbReference type="Proteomes" id="UP000283734">
    <property type="component" value="Unassembled WGS sequence"/>
</dbReference>
<dbReference type="InterPro" id="IPR051212">
    <property type="entry name" value="Type-I_RE_S_subunit"/>
</dbReference>
<comment type="caution">
    <text evidence="5">The sequence shown here is derived from an EMBL/GenBank/DDBJ whole genome shotgun (WGS) entry which is preliminary data.</text>
</comment>
<keyword evidence="5" id="KW-0540">Nuclease</keyword>
<dbReference type="PANTHER" id="PTHR43140">
    <property type="entry name" value="TYPE-1 RESTRICTION ENZYME ECOKI SPECIFICITY PROTEIN"/>
    <property type="match status" value="1"/>
</dbReference>
<organism evidence="5 6">
    <name type="scientific">Alcanivorax profundi</name>
    <dbReference type="NCBI Taxonomy" id="2338368"/>
    <lineage>
        <taxon>Bacteria</taxon>
        <taxon>Pseudomonadati</taxon>
        <taxon>Pseudomonadota</taxon>
        <taxon>Gammaproteobacteria</taxon>
        <taxon>Oceanospirillales</taxon>
        <taxon>Alcanivoracaceae</taxon>
        <taxon>Alcanivorax</taxon>
    </lineage>
</organism>
<dbReference type="Pfam" id="PF01420">
    <property type="entry name" value="Methylase_S"/>
    <property type="match status" value="2"/>
</dbReference>
<dbReference type="InterPro" id="IPR044946">
    <property type="entry name" value="Restrct_endonuc_typeI_TRD_sf"/>
</dbReference>
<dbReference type="GO" id="GO:0003677">
    <property type="term" value="F:DNA binding"/>
    <property type="evidence" value="ECO:0007669"/>
    <property type="project" value="UniProtKB-KW"/>
</dbReference>
<dbReference type="OrthoDB" id="9798929at2"/>
<sequence length="442" mass="50525">MLSGFELPRYDDYKESGVEWLGRIPAEWEVTRLKFSSRINPPPRIGVEDLLNDACFLPMEVVHSSGKVEYGIQKPIKEIKQGFTSFQRNDVIMAKITPCFENGKGAYLDSMPTKYGFGSTEFHVLRVRSGFNQKYIYYLTKTDLFMNLGESLMTGSAGQKRVQTEFVANFRFAFPVLAVQDGIVRFLDKKTTQIDEAIAIKEQQIALLKERKQIIIQKAVTQGLDPTVPMKDSGVDWIGEIPAHWEVKRLKYVTKIVKRIAGYEGPDVLSITQKGIKIKDIDSGEGQLAMDYSKYQVVEVGDFAMNHMDLLTGYVDISKYNGVVSPDYRVFIRTYDGLDDEFLLAIFQLGYQQKIFYRYGQGVSLLGRWRFPAENFNNFFVPIPPKEEQKLIFRRVKEEWDKVDKGIALLLSQIGKLKEYKTTLINSAVTGKIRITPDMVEA</sequence>
<evidence type="ECO:0000256" key="3">
    <source>
        <dbReference type="ARBA" id="ARBA00023125"/>
    </source>
</evidence>
<evidence type="ECO:0000259" key="4">
    <source>
        <dbReference type="Pfam" id="PF01420"/>
    </source>
</evidence>
<dbReference type="InterPro" id="IPR000055">
    <property type="entry name" value="Restrct_endonuc_typeI_TRD"/>
</dbReference>
<protein>
    <submittedName>
        <fullName evidence="5">Restriction endonuclease subunit S</fullName>
    </submittedName>
</protein>
<gene>
    <name evidence="5" type="ORF">D4A39_07195</name>
</gene>
<dbReference type="PANTHER" id="PTHR43140:SF1">
    <property type="entry name" value="TYPE I RESTRICTION ENZYME ECOKI SPECIFICITY SUBUNIT"/>
    <property type="match status" value="1"/>
</dbReference>
<evidence type="ECO:0000256" key="2">
    <source>
        <dbReference type="ARBA" id="ARBA00022747"/>
    </source>
</evidence>
<keyword evidence="5" id="KW-0255">Endonuclease</keyword>
<reference evidence="5 6" key="1">
    <citation type="submission" date="2018-09" db="EMBL/GenBank/DDBJ databases">
        <title>Alcanivorax profundi sp. nov., isolated from 1000 m-depth seawater of the Mariana Trench.</title>
        <authorList>
            <person name="Liu J."/>
        </authorList>
    </citation>
    <scope>NUCLEOTIDE SEQUENCE [LARGE SCALE GENOMIC DNA]</scope>
    <source>
        <strain evidence="5 6">MTEO17</strain>
    </source>
</reference>
<proteinExistence type="inferred from homology"/>
<feature type="domain" description="Type I restriction modification DNA specificity" evidence="4">
    <location>
        <begin position="290"/>
        <end position="396"/>
    </location>
</feature>
<feature type="domain" description="Type I restriction modification DNA specificity" evidence="4">
    <location>
        <begin position="79"/>
        <end position="207"/>
    </location>
</feature>
<dbReference type="CDD" id="cd17260">
    <property type="entry name" value="RMtype1_S_EcoEI-TRD1-CR1_like"/>
    <property type="match status" value="1"/>
</dbReference>
<dbReference type="AlphaFoldDB" id="A0A418Y0I0"/>
<keyword evidence="3" id="KW-0238">DNA-binding</keyword>
<evidence type="ECO:0000313" key="5">
    <source>
        <dbReference type="EMBL" id="RJG18794.1"/>
    </source>
</evidence>
<dbReference type="GO" id="GO:0009307">
    <property type="term" value="P:DNA restriction-modification system"/>
    <property type="evidence" value="ECO:0007669"/>
    <property type="project" value="UniProtKB-KW"/>
</dbReference>